<keyword evidence="2" id="KW-0012">Acyltransferase</keyword>
<evidence type="ECO:0000313" key="5">
    <source>
        <dbReference type="Proteomes" id="UP001500841"/>
    </source>
</evidence>
<dbReference type="SUPFAM" id="SSF55729">
    <property type="entry name" value="Acyl-CoA N-acyltransferases (Nat)"/>
    <property type="match status" value="1"/>
</dbReference>
<dbReference type="CDD" id="cd04301">
    <property type="entry name" value="NAT_SF"/>
    <property type="match status" value="1"/>
</dbReference>
<dbReference type="Gene3D" id="3.40.630.30">
    <property type="match status" value="1"/>
</dbReference>
<evidence type="ECO:0000259" key="3">
    <source>
        <dbReference type="PROSITE" id="PS51186"/>
    </source>
</evidence>
<comment type="caution">
    <text evidence="4">The sequence shown here is derived from an EMBL/GenBank/DDBJ whole genome shotgun (WGS) entry which is preliminary data.</text>
</comment>
<reference evidence="5" key="1">
    <citation type="journal article" date="2019" name="Int. J. Syst. Evol. Microbiol.">
        <title>The Global Catalogue of Microorganisms (GCM) 10K type strain sequencing project: providing services to taxonomists for standard genome sequencing and annotation.</title>
        <authorList>
            <consortium name="The Broad Institute Genomics Platform"/>
            <consortium name="The Broad Institute Genome Sequencing Center for Infectious Disease"/>
            <person name="Wu L."/>
            <person name="Ma J."/>
        </authorList>
    </citation>
    <scope>NUCLEOTIDE SEQUENCE [LARGE SCALE GENOMIC DNA]</scope>
    <source>
        <strain evidence="5">JCM 17085</strain>
    </source>
</reference>
<dbReference type="Pfam" id="PF00583">
    <property type="entry name" value="Acetyltransf_1"/>
    <property type="match status" value="1"/>
</dbReference>
<keyword evidence="1" id="KW-0808">Transferase</keyword>
<dbReference type="InterPro" id="IPR016181">
    <property type="entry name" value="Acyl_CoA_acyltransferase"/>
</dbReference>
<proteinExistence type="predicted"/>
<dbReference type="PANTHER" id="PTHR43877:SF2">
    <property type="entry name" value="AMINOALKYLPHOSPHONATE N-ACETYLTRANSFERASE-RELATED"/>
    <property type="match status" value="1"/>
</dbReference>
<dbReference type="Proteomes" id="UP001500841">
    <property type="component" value="Unassembled WGS sequence"/>
</dbReference>
<evidence type="ECO:0000256" key="1">
    <source>
        <dbReference type="ARBA" id="ARBA00022679"/>
    </source>
</evidence>
<evidence type="ECO:0000256" key="2">
    <source>
        <dbReference type="ARBA" id="ARBA00023315"/>
    </source>
</evidence>
<accession>A0ABP7X3V1</accession>
<name>A0ABP7X3V1_9SPHI</name>
<dbReference type="EMBL" id="BAABCV010000013">
    <property type="protein sequence ID" value="GAA4103957.1"/>
    <property type="molecule type" value="Genomic_DNA"/>
</dbReference>
<dbReference type="PROSITE" id="PS51186">
    <property type="entry name" value="GNAT"/>
    <property type="match status" value="1"/>
</dbReference>
<dbReference type="RefSeq" id="WP_345106781.1">
    <property type="nucleotide sequence ID" value="NZ_BAABCV010000013.1"/>
</dbReference>
<dbReference type="PANTHER" id="PTHR43877">
    <property type="entry name" value="AMINOALKYLPHOSPHONATE N-ACETYLTRANSFERASE-RELATED-RELATED"/>
    <property type="match status" value="1"/>
</dbReference>
<protein>
    <submittedName>
        <fullName evidence="4">GNAT family N-acetyltransferase</fullName>
    </submittedName>
</protein>
<dbReference type="InterPro" id="IPR000182">
    <property type="entry name" value="GNAT_dom"/>
</dbReference>
<evidence type="ECO:0000313" key="4">
    <source>
        <dbReference type="EMBL" id="GAA4103957.1"/>
    </source>
</evidence>
<gene>
    <name evidence="4" type="ORF">GCM10022392_31770</name>
</gene>
<organism evidence="4 5">
    <name type="scientific">Mucilaginibacter panaciglaebae</name>
    <dbReference type="NCBI Taxonomy" id="502331"/>
    <lineage>
        <taxon>Bacteria</taxon>
        <taxon>Pseudomonadati</taxon>
        <taxon>Bacteroidota</taxon>
        <taxon>Sphingobacteriia</taxon>
        <taxon>Sphingobacteriales</taxon>
        <taxon>Sphingobacteriaceae</taxon>
        <taxon>Mucilaginibacter</taxon>
    </lineage>
</organism>
<sequence length="165" mass="17957">MSITLRPIRPADNVELAKIIRASLEEFNVPRQGTVYSDPTTDALFELFNQTAGSCYFIAEQDGMLLGGCGVYPTAGLPAGYAELVKLYLTAASRGKGIGKMLLNKCFEAAADLGYTHLYLESFPQLTKAVSLYHKAGFEPIDHALGSSGHFACTIWMVKELKSKN</sequence>
<feature type="domain" description="N-acetyltransferase" evidence="3">
    <location>
        <begin position="3"/>
        <end position="162"/>
    </location>
</feature>
<keyword evidence="5" id="KW-1185">Reference proteome</keyword>
<dbReference type="InterPro" id="IPR050832">
    <property type="entry name" value="Bact_Acetyltransf"/>
</dbReference>